<accession>A0A381NSN3</accession>
<gene>
    <name evidence="1" type="ORF">METZ01_LOCUS9978</name>
</gene>
<name>A0A381NSN3_9ZZZZ</name>
<protein>
    <submittedName>
        <fullName evidence="1">Uncharacterized protein</fullName>
    </submittedName>
</protein>
<reference evidence="1" key="1">
    <citation type="submission" date="2018-05" db="EMBL/GenBank/DDBJ databases">
        <authorList>
            <person name="Lanie J.A."/>
            <person name="Ng W.-L."/>
            <person name="Kazmierczak K.M."/>
            <person name="Andrzejewski T.M."/>
            <person name="Davidsen T.M."/>
            <person name="Wayne K.J."/>
            <person name="Tettelin H."/>
            <person name="Glass J.I."/>
            <person name="Rusch D."/>
            <person name="Podicherti R."/>
            <person name="Tsui H.-C.T."/>
            <person name="Winkler M.E."/>
        </authorList>
    </citation>
    <scope>NUCLEOTIDE SEQUENCE</scope>
</reference>
<evidence type="ECO:0000313" key="1">
    <source>
        <dbReference type="EMBL" id="SUZ57124.1"/>
    </source>
</evidence>
<proteinExistence type="predicted"/>
<dbReference type="EMBL" id="UINC01000543">
    <property type="protein sequence ID" value="SUZ57124.1"/>
    <property type="molecule type" value="Genomic_DNA"/>
</dbReference>
<dbReference type="AlphaFoldDB" id="A0A381NSN3"/>
<sequence length="138" mass="15191">MLGLLRRRALPLENLSLYQAENNILEVVLRFGDLDTPEDRVAAEVSSLYDVLSVRRPDQASCDATRELAVVKTHGDLEPVLPETVSDVLQRHSSDSMELSGTPHAIDRALAYLQEQGLITGVSRSGEMFPPGPHEIDT</sequence>
<organism evidence="1">
    <name type="scientific">marine metagenome</name>
    <dbReference type="NCBI Taxonomy" id="408172"/>
    <lineage>
        <taxon>unclassified sequences</taxon>
        <taxon>metagenomes</taxon>
        <taxon>ecological metagenomes</taxon>
    </lineage>
</organism>